<reference evidence="2 3" key="1">
    <citation type="submission" date="2021-06" db="EMBL/GenBank/DDBJ databases">
        <authorList>
            <person name="Sun Q."/>
            <person name="Li D."/>
        </authorList>
    </citation>
    <scope>NUCLEOTIDE SEQUENCE [LARGE SCALE GENOMIC DNA]</scope>
    <source>
        <strain evidence="2 3">MSJ-4</strain>
    </source>
</reference>
<organism evidence="2 3">
    <name type="scientific">Clostridium simiarum</name>
    <dbReference type="NCBI Taxonomy" id="2841506"/>
    <lineage>
        <taxon>Bacteria</taxon>
        <taxon>Bacillati</taxon>
        <taxon>Bacillota</taxon>
        <taxon>Clostridia</taxon>
        <taxon>Eubacteriales</taxon>
        <taxon>Clostridiaceae</taxon>
        <taxon>Clostridium</taxon>
    </lineage>
</organism>
<dbReference type="RefSeq" id="WP_216456575.1">
    <property type="nucleotide sequence ID" value="NZ_JAHLQL010000001.1"/>
</dbReference>
<evidence type="ECO:0000313" key="3">
    <source>
        <dbReference type="Proteomes" id="UP000736583"/>
    </source>
</evidence>
<keyword evidence="1" id="KW-1133">Transmembrane helix</keyword>
<comment type="caution">
    <text evidence="2">The sequence shown here is derived from an EMBL/GenBank/DDBJ whole genome shotgun (WGS) entry which is preliminary data.</text>
</comment>
<dbReference type="Proteomes" id="UP000736583">
    <property type="component" value="Unassembled WGS sequence"/>
</dbReference>
<keyword evidence="3" id="KW-1185">Reference proteome</keyword>
<evidence type="ECO:0000256" key="1">
    <source>
        <dbReference type="SAM" id="Phobius"/>
    </source>
</evidence>
<accession>A0ABS6F180</accession>
<protein>
    <recommendedName>
        <fullName evidence="4">Lipoprotein</fullName>
    </recommendedName>
</protein>
<evidence type="ECO:0000313" key="2">
    <source>
        <dbReference type="EMBL" id="MBU5591639.1"/>
    </source>
</evidence>
<keyword evidence="1" id="KW-0472">Membrane</keyword>
<keyword evidence="1" id="KW-0812">Transmembrane</keyword>
<evidence type="ECO:0008006" key="4">
    <source>
        <dbReference type="Google" id="ProtNLM"/>
    </source>
</evidence>
<dbReference type="EMBL" id="JAHLQL010000001">
    <property type="protein sequence ID" value="MBU5591639.1"/>
    <property type="molecule type" value="Genomic_DNA"/>
</dbReference>
<name>A0ABS6F180_9CLOT</name>
<sequence>MNIKNRTFYLIIGIGTLICIIIGIIVRFSITEFKFDSINNKCNSFAYCPYDDIEYSNGTYINVDEAKNTDSIYKYIVKGRCVGNRKVLEDAVLTEVQVDKVLKGDISGGRIKIYEPVGLQGNTVSTFEGYNFIKDNKDYIFCLTDLKEGVKNYDENNIKIYNYSTPFYGKFPIEYKDSDFIVYIKGDREKPKEYNEFQNSEQVFSSNDKRNLYFDEYNRLMNLLK</sequence>
<proteinExistence type="predicted"/>
<feature type="transmembrane region" description="Helical" evidence="1">
    <location>
        <begin position="7"/>
        <end position="30"/>
    </location>
</feature>
<gene>
    <name evidence="2" type="ORF">KQI89_07660</name>
</gene>